<organism evidence="2 3">
    <name type="scientific">Acanthopleuribacter pedis</name>
    <dbReference type="NCBI Taxonomy" id="442870"/>
    <lineage>
        <taxon>Bacteria</taxon>
        <taxon>Pseudomonadati</taxon>
        <taxon>Acidobacteriota</taxon>
        <taxon>Holophagae</taxon>
        <taxon>Acanthopleuribacterales</taxon>
        <taxon>Acanthopleuribacteraceae</taxon>
        <taxon>Acanthopleuribacter</taxon>
    </lineage>
</organism>
<name>A0A8J7Q947_9BACT</name>
<keyword evidence="3" id="KW-1185">Reference proteome</keyword>
<protein>
    <recommendedName>
        <fullName evidence="4">Transmembrane protein</fullName>
    </recommendedName>
</protein>
<gene>
    <name evidence="2" type="ORF">J3U88_16995</name>
</gene>
<reference evidence="2" key="1">
    <citation type="submission" date="2021-03" db="EMBL/GenBank/DDBJ databases">
        <authorList>
            <person name="Wang G."/>
        </authorList>
    </citation>
    <scope>NUCLEOTIDE SEQUENCE</scope>
    <source>
        <strain evidence="2">KCTC 12899</strain>
    </source>
</reference>
<dbReference type="EMBL" id="JAFREP010000016">
    <property type="protein sequence ID" value="MBO1320175.1"/>
    <property type="molecule type" value="Genomic_DNA"/>
</dbReference>
<evidence type="ECO:0000313" key="3">
    <source>
        <dbReference type="Proteomes" id="UP000664417"/>
    </source>
</evidence>
<keyword evidence="1" id="KW-1133">Transmembrane helix</keyword>
<feature type="transmembrane region" description="Helical" evidence="1">
    <location>
        <begin position="79"/>
        <end position="102"/>
    </location>
</feature>
<keyword evidence="1" id="KW-0472">Membrane</keyword>
<evidence type="ECO:0000313" key="2">
    <source>
        <dbReference type="EMBL" id="MBO1320175.1"/>
    </source>
</evidence>
<accession>A0A8J7Q947</accession>
<evidence type="ECO:0000256" key="1">
    <source>
        <dbReference type="SAM" id="Phobius"/>
    </source>
</evidence>
<sequence length="189" mass="21638">MNNTPNKPRTEQEAFAAYLDNPNDAAAREEAAELIAMMESIEAIEAPDPGQEYWNQFNHRLQQRLENRPRKRARFSWRFFFGGWQTTAFAFAGLLVLGFLLMPSTPRQSDLNPSDNQWAQMSEQDLAFIDQLYSDDYLDGNLSDLVESDVAQLLDDLGEDSQFLERDGDLPLDENFDSEAFKSLWNAEG</sequence>
<evidence type="ECO:0008006" key="4">
    <source>
        <dbReference type="Google" id="ProtNLM"/>
    </source>
</evidence>
<dbReference type="RefSeq" id="WP_207860129.1">
    <property type="nucleotide sequence ID" value="NZ_JAFREP010000016.1"/>
</dbReference>
<comment type="caution">
    <text evidence="2">The sequence shown here is derived from an EMBL/GenBank/DDBJ whole genome shotgun (WGS) entry which is preliminary data.</text>
</comment>
<dbReference type="Proteomes" id="UP000664417">
    <property type="component" value="Unassembled WGS sequence"/>
</dbReference>
<dbReference type="AlphaFoldDB" id="A0A8J7Q947"/>
<proteinExistence type="predicted"/>
<keyword evidence="1" id="KW-0812">Transmembrane</keyword>